<evidence type="ECO:0000313" key="1">
    <source>
        <dbReference type="EMBL" id="KAJ8948772.1"/>
    </source>
</evidence>
<name>A0ABQ9IQ42_9CUCU</name>
<reference evidence="1" key="1">
    <citation type="journal article" date="2023" name="Insect Mol. Biol.">
        <title>Genome sequencing provides insights into the evolution of gene families encoding plant cell wall-degrading enzymes in longhorned beetles.</title>
        <authorList>
            <person name="Shin N.R."/>
            <person name="Okamura Y."/>
            <person name="Kirsch R."/>
            <person name="Pauchet Y."/>
        </authorList>
    </citation>
    <scope>NUCLEOTIDE SEQUENCE</scope>
    <source>
        <strain evidence="1">MMC_N1</strain>
    </source>
</reference>
<protein>
    <submittedName>
        <fullName evidence="1">Uncharacterized protein</fullName>
    </submittedName>
</protein>
<accession>A0ABQ9IQ42</accession>
<keyword evidence="2" id="KW-1185">Reference proteome</keyword>
<proteinExistence type="predicted"/>
<sequence length="85" mass="9811">MQVRNINKRLLKELPFKSYSFFYSSTTSFEEESNGIFAYLLKELIASSTLIVNGVKQYMIRKCDYYPQEGVATALSSHRCDIQAK</sequence>
<dbReference type="Proteomes" id="UP001162164">
    <property type="component" value="Unassembled WGS sequence"/>
</dbReference>
<dbReference type="EMBL" id="JAPWTJ010004067">
    <property type="protein sequence ID" value="KAJ8948772.1"/>
    <property type="molecule type" value="Genomic_DNA"/>
</dbReference>
<organism evidence="1 2">
    <name type="scientific">Molorchus minor</name>
    <dbReference type="NCBI Taxonomy" id="1323400"/>
    <lineage>
        <taxon>Eukaryota</taxon>
        <taxon>Metazoa</taxon>
        <taxon>Ecdysozoa</taxon>
        <taxon>Arthropoda</taxon>
        <taxon>Hexapoda</taxon>
        <taxon>Insecta</taxon>
        <taxon>Pterygota</taxon>
        <taxon>Neoptera</taxon>
        <taxon>Endopterygota</taxon>
        <taxon>Coleoptera</taxon>
        <taxon>Polyphaga</taxon>
        <taxon>Cucujiformia</taxon>
        <taxon>Chrysomeloidea</taxon>
        <taxon>Cerambycidae</taxon>
        <taxon>Lamiinae</taxon>
        <taxon>Monochamini</taxon>
        <taxon>Molorchus</taxon>
    </lineage>
</organism>
<comment type="caution">
    <text evidence="1">The sequence shown here is derived from an EMBL/GenBank/DDBJ whole genome shotgun (WGS) entry which is preliminary data.</text>
</comment>
<evidence type="ECO:0000313" key="2">
    <source>
        <dbReference type="Proteomes" id="UP001162164"/>
    </source>
</evidence>
<gene>
    <name evidence="1" type="ORF">NQ317_014616</name>
</gene>